<gene>
    <name evidence="7" type="ORF">ACHKAR_08505</name>
</gene>
<evidence type="ECO:0000256" key="6">
    <source>
        <dbReference type="SAM" id="Phobius"/>
    </source>
</evidence>
<evidence type="ECO:0000256" key="3">
    <source>
        <dbReference type="ARBA" id="ARBA00022989"/>
    </source>
</evidence>
<feature type="compositionally biased region" description="Polar residues" evidence="5">
    <location>
        <begin position="1"/>
        <end position="10"/>
    </location>
</feature>
<evidence type="ECO:0000256" key="2">
    <source>
        <dbReference type="ARBA" id="ARBA00022692"/>
    </source>
</evidence>
<evidence type="ECO:0000313" key="7">
    <source>
        <dbReference type="EMBL" id="MFH6983475.1"/>
    </source>
</evidence>
<organism evidence="7 8">
    <name type="scientific">Marinoscillum luteum</name>
    <dbReference type="NCBI Taxonomy" id="861051"/>
    <lineage>
        <taxon>Bacteria</taxon>
        <taxon>Pseudomonadati</taxon>
        <taxon>Bacteroidota</taxon>
        <taxon>Cytophagia</taxon>
        <taxon>Cytophagales</taxon>
        <taxon>Reichenbachiellaceae</taxon>
        <taxon>Marinoscillum</taxon>
    </lineage>
</organism>
<evidence type="ECO:0000256" key="1">
    <source>
        <dbReference type="ARBA" id="ARBA00004141"/>
    </source>
</evidence>
<feature type="transmembrane region" description="Helical" evidence="6">
    <location>
        <begin position="87"/>
        <end position="108"/>
    </location>
</feature>
<dbReference type="Pfam" id="PF05128">
    <property type="entry name" value="DUF697"/>
    <property type="match status" value="1"/>
</dbReference>
<feature type="transmembrane region" description="Helical" evidence="6">
    <location>
        <begin position="44"/>
        <end position="67"/>
    </location>
</feature>
<name>A0ABW7N7R2_9BACT</name>
<feature type="transmembrane region" description="Helical" evidence="6">
    <location>
        <begin position="114"/>
        <end position="133"/>
    </location>
</feature>
<comment type="subcellular location">
    <subcellularLocation>
        <location evidence="1">Membrane</location>
        <topology evidence="1">Multi-pass membrane protein</topology>
    </subcellularLocation>
</comment>
<sequence>MPSNPTNQDNITEKISKSKTEERTGSGTPISIDDKQIVSITNKYAAVASVAGLIPVPVLDLAALVGIQVKMVHEIARTYGKNLKDEALRVAISSLITTIPANSFASVGTSAFKAIPLIGTIFGGLTAVAYYGASTYAVGKIFDSHFSSGGDLLNFRAQDVKSAYVNLVKKETDSTGSVLN</sequence>
<accession>A0ABW7N7R2</accession>
<evidence type="ECO:0000256" key="4">
    <source>
        <dbReference type="ARBA" id="ARBA00023136"/>
    </source>
</evidence>
<comment type="caution">
    <text evidence="7">The sequence shown here is derived from an EMBL/GenBank/DDBJ whole genome shotgun (WGS) entry which is preliminary data.</text>
</comment>
<dbReference type="InterPro" id="IPR021147">
    <property type="entry name" value="DUF697"/>
</dbReference>
<feature type="region of interest" description="Disordered" evidence="5">
    <location>
        <begin position="1"/>
        <end position="28"/>
    </location>
</feature>
<keyword evidence="8" id="KW-1185">Reference proteome</keyword>
<feature type="compositionally biased region" description="Basic and acidic residues" evidence="5">
    <location>
        <begin position="11"/>
        <end position="24"/>
    </location>
</feature>
<protein>
    <submittedName>
        <fullName evidence="7">YcjF family protein</fullName>
    </submittedName>
</protein>
<keyword evidence="4 6" id="KW-0472">Membrane</keyword>
<evidence type="ECO:0000256" key="5">
    <source>
        <dbReference type="SAM" id="MobiDB-lite"/>
    </source>
</evidence>
<reference evidence="7 8" key="1">
    <citation type="journal article" date="2013" name="Int. J. Syst. Evol. Microbiol.">
        <title>Marinoscillum luteum sp. nov., isolated from marine sediment.</title>
        <authorList>
            <person name="Cha I.T."/>
            <person name="Park S.J."/>
            <person name="Kim S.J."/>
            <person name="Kim J.G."/>
            <person name="Jung M.Y."/>
            <person name="Shin K.S."/>
            <person name="Kwon K.K."/>
            <person name="Yang S.H."/>
            <person name="Seo Y.S."/>
            <person name="Rhee S.K."/>
        </authorList>
    </citation>
    <scope>NUCLEOTIDE SEQUENCE [LARGE SCALE GENOMIC DNA]</scope>
    <source>
        <strain evidence="7 8">KCTC 23939</strain>
    </source>
</reference>
<dbReference type="RefSeq" id="WP_395417036.1">
    <property type="nucleotide sequence ID" value="NZ_JBIPKE010000015.1"/>
</dbReference>
<proteinExistence type="predicted"/>
<dbReference type="EMBL" id="JBIPKE010000015">
    <property type="protein sequence ID" value="MFH6983475.1"/>
    <property type="molecule type" value="Genomic_DNA"/>
</dbReference>
<dbReference type="Proteomes" id="UP001610063">
    <property type="component" value="Unassembled WGS sequence"/>
</dbReference>
<evidence type="ECO:0000313" key="8">
    <source>
        <dbReference type="Proteomes" id="UP001610063"/>
    </source>
</evidence>
<keyword evidence="3 6" id="KW-1133">Transmembrane helix</keyword>
<keyword evidence="2 6" id="KW-0812">Transmembrane</keyword>